<comment type="similarity">
    <text evidence="1">Belongs to the small GTPase superfamily. Rab family.</text>
</comment>
<comment type="caution">
    <text evidence="8">The sequence shown here is derived from an EMBL/GenBank/DDBJ whole genome shotgun (WGS) entry which is preliminary data.</text>
</comment>
<dbReference type="Pfam" id="PF04146">
    <property type="entry name" value="YTH"/>
    <property type="match status" value="1"/>
</dbReference>
<feature type="compositionally biased region" description="Basic and acidic residues" evidence="6">
    <location>
        <begin position="504"/>
        <end position="519"/>
    </location>
</feature>
<dbReference type="PROSITE" id="PS50882">
    <property type="entry name" value="YTH"/>
    <property type="match status" value="1"/>
</dbReference>
<dbReference type="GO" id="GO:0003924">
    <property type="term" value="F:GTPase activity"/>
    <property type="evidence" value="ECO:0007669"/>
    <property type="project" value="InterPro"/>
</dbReference>
<gene>
    <name evidence="8" type="ORF">CLODIP_2_CD13504</name>
</gene>
<dbReference type="EMBL" id="CADEPI010000101">
    <property type="protein sequence ID" value="CAB3374621.1"/>
    <property type="molecule type" value="Genomic_DNA"/>
</dbReference>
<dbReference type="Proteomes" id="UP000494165">
    <property type="component" value="Unassembled WGS sequence"/>
</dbReference>
<evidence type="ECO:0000256" key="2">
    <source>
        <dbReference type="ARBA" id="ARBA00022741"/>
    </source>
</evidence>
<comment type="function">
    <text evidence="5">Required for KRAS signaling regulation and modulation of cell proliferation. Regulator of KRAS prenylation, and probably prenylation of other small GTPases. Required for lymphocyte development and function. Not required for myeloid cell development.</text>
</comment>
<dbReference type="Gene3D" id="3.40.50.300">
    <property type="entry name" value="P-loop containing nucleotide triphosphate hydrolases"/>
    <property type="match status" value="1"/>
</dbReference>
<dbReference type="SUPFAM" id="SSF52540">
    <property type="entry name" value="P-loop containing nucleoside triphosphate hydrolases"/>
    <property type="match status" value="1"/>
</dbReference>
<feature type="region of interest" description="Disordered" evidence="6">
    <location>
        <begin position="613"/>
        <end position="684"/>
    </location>
</feature>
<evidence type="ECO:0000313" key="8">
    <source>
        <dbReference type="EMBL" id="CAB3374621.1"/>
    </source>
</evidence>
<feature type="region of interest" description="Disordered" evidence="6">
    <location>
        <begin position="498"/>
        <end position="555"/>
    </location>
</feature>
<dbReference type="SMART" id="SM00175">
    <property type="entry name" value="RAB"/>
    <property type="match status" value="1"/>
</dbReference>
<dbReference type="GO" id="GO:1990247">
    <property type="term" value="F:N6-methyladenosine-containing RNA reader activity"/>
    <property type="evidence" value="ECO:0007669"/>
    <property type="project" value="TreeGrafter"/>
</dbReference>
<evidence type="ECO:0000313" key="9">
    <source>
        <dbReference type="Proteomes" id="UP000494165"/>
    </source>
</evidence>
<dbReference type="InterPro" id="IPR001806">
    <property type="entry name" value="Small_GTPase"/>
</dbReference>
<dbReference type="GO" id="GO:0005525">
    <property type="term" value="F:GTP binding"/>
    <property type="evidence" value="ECO:0007669"/>
    <property type="project" value="UniProtKB-KW"/>
</dbReference>
<dbReference type="PRINTS" id="PR00449">
    <property type="entry name" value="RASTRNSFRMNG"/>
</dbReference>
<evidence type="ECO:0000256" key="5">
    <source>
        <dbReference type="ARBA" id="ARBA00045267"/>
    </source>
</evidence>
<feature type="compositionally biased region" description="Polar residues" evidence="6">
    <location>
        <begin position="278"/>
        <end position="292"/>
    </location>
</feature>
<evidence type="ECO:0000256" key="3">
    <source>
        <dbReference type="ARBA" id="ARBA00023134"/>
    </source>
</evidence>
<dbReference type="InterPro" id="IPR045168">
    <property type="entry name" value="YTH_prot"/>
</dbReference>
<feature type="domain" description="YTH" evidence="7">
    <location>
        <begin position="346"/>
        <end position="483"/>
    </location>
</feature>
<dbReference type="OrthoDB" id="5914890at2759"/>
<dbReference type="CDD" id="cd21134">
    <property type="entry name" value="YTH"/>
    <property type="match status" value="1"/>
</dbReference>
<feature type="compositionally biased region" description="Basic and acidic residues" evidence="6">
    <location>
        <begin position="293"/>
        <end position="306"/>
    </location>
</feature>
<evidence type="ECO:0000259" key="7">
    <source>
        <dbReference type="PROSITE" id="PS50882"/>
    </source>
</evidence>
<dbReference type="PROSITE" id="PS51419">
    <property type="entry name" value="RAB"/>
    <property type="match status" value="1"/>
</dbReference>
<dbReference type="Pfam" id="PF08477">
    <property type="entry name" value="Roc"/>
    <property type="match status" value="1"/>
</dbReference>
<dbReference type="InterPro" id="IPR007275">
    <property type="entry name" value="YTH_domain"/>
</dbReference>
<feature type="region of interest" description="Disordered" evidence="6">
    <location>
        <begin position="277"/>
        <end position="329"/>
    </location>
</feature>
<evidence type="ECO:0000256" key="1">
    <source>
        <dbReference type="ARBA" id="ARBA00006270"/>
    </source>
</evidence>
<dbReference type="GO" id="GO:0000398">
    <property type="term" value="P:mRNA splicing, via spliceosome"/>
    <property type="evidence" value="ECO:0007669"/>
    <property type="project" value="TreeGrafter"/>
</dbReference>
<keyword evidence="2" id="KW-0547">Nucleotide-binding</keyword>
<organism evidence="8 9">
    <name type="scientific">Cloeon dipterum</name>
    <dbReference type="NCBI Taxonomy" id="197152"/>
    <lineage>
        <taxon>Eukaryota</taxon>
        <taxon>Metazoa</taxon>
        <taxon>Ecdysozoa</taxon>
        <taxon>Arthropoda</taxon>
        <taxon>Hexapoda</taxon>
        <taxon>Insecta</taxon>
        <taxon>Pterygota</taxon>
        <taxon>Palaeoptera</taxon>
        <taxon>Ephemeroptera</taxon>
        <taxon>Pisciforma</taxon>
        <taxon>Baetidae</taxon>
        <taxon>Cloeon</taxon>
    </lineage>
</organism>
<evidence type="ECO:0000256" key="6">
    <source>
        <dbReference type="SAM" id="MobiDB-lite"/>
    </source>
</evidence>
<dbReference type="SMART" id="SM00174">
    <property type="entry name" value="RHO"/>
    <property type="match status" value="1"/>
</dbReference>
<name>A0A8S1D3C9_9INSE</name>
<dbReference type="InterPro" id="IPR027417">
    <property type="entry name" value="P-loop_NTPase"/>
</dbReference>
<sequence>MASIDKVRVIVVGDSGVGKTSLVHLISQGKPLEGSPSWTVGCSVEVKLHEFREGTPSQKSYFVELWDIGGSSSHRNARSVFYNPTHGIILVHDLSNRKSQQNLSKWLAEVLNKDSATSSRSIAVDQYDPEQFVGSTQIPILVIGTKLDLVEKLRANSKRTSAIAEECGADEIFVDCQQMRALAAGSSYAIKLARFFDKQTCKLEGADASADMDVALETVSEAPSTSEEDLLIREEIKDEHSFDDDAADAALLDAELSPNDHLDLKDEDTLKGYDTRSEISNTSQQSLTSGSFHSEKNDRVSDKDGSPRPTSKRSPIVVESRRSSSPKPLSKSYDYATKLNYLFRGARFFLMKSNNAENIALSKAKGVWSTLPINETKLNQAFRESRNVLLIYSVKESGKFAGFARLASESQRDVPPVSWVLPSGLSARALGGVFQLDWICRKELPFNKTLHLYNPWNDSKAVKIGRDGQEIEPRVAEELCRLFPEDHNIDMTPILRKSKAASKRMSDEPVATRRLETRPRRGARTRPGRRRGGRPSEYGRISRRGSRYDDDDYRPRRGVRDMAVMDLADIRDRSPLRYSDRSYAAPSPYSYYMQELHRSAPVAPLPYPAPPPFESAPKPLPRYYDSPPDYSRSARLDYDSHVYDRSVDEFLRRTSDRRDDRRERDRDRRERSSREDRDRYYSRR</sequence>
<dbReference type="PANTHER" id="PTHR12357:SF3">
    <property type="entry name" value="YTH DOMAIN-CONTAINING PROTEIN 1"/>
    <property type="match status" value="1"/>
</dbReference>
<feature type="compositionally biased region" description="Basic and acidic residues" evidence="6">
    <location>
        <begin position="632"/>
        <end position="684"/>
    </location>
</feature>
<proteinExistence type="inferred from homology"/>
<keyword evidence="3" id="KW-0342">GTP-binding</keyword>
<dbReference type="Gene3D" id="3.10.590.10">
    <property type="entry name" value="ph1033 like domains"/>
    <property type="match status" value="1"/>
</dbReference>
<dbReference type="FunFam" id="3.40.50.300:FF:000525">
    <property type="entry name" value="rab-like protein 3 isoform X1"/>
    <property type="match status" value="1"/>
</dbReference>
<dbReference type="PANTHER" id="PTHR12357">
    <property type="entry name" value="YTH YT521-B HOMOLOGY DOMAIN-CONTAINING"/>
    <property type="match status" value="1"/>
</dbReference>
<evidence type="ECO:0000256" key="4">
    <source>
        <dbReference type="ARBA" id="ARBA00041166"/>
    </source>
</evidence>
<feature type="compositionally biased region" description="Basic residues" evidence="6">
    <location>
        <begin position="520"/>
        <end position="533"/>
    </location>
</feature>
<dbReference type="GO" id="GO:0003729">
    <property type="term" value="F:mRNA binding"/>
    <property type="evidence" value="ECO:0007669"/>
    <property type="project" value="TreeGrafter"/>
</dbReference>
<dbReference type="GO" id="GO:0005654">
    <property type="term" value="C:nucleoplasm"/>
    <property type="evidence" value="ECO:0007669"/>
    <property type="project" value="TreeGrafter"/>
</dbReference>
<protein>
    <recommendedName>
        <fullName evidence="4">Rab-like protein 3</fullName>
    </recommendedName>
</protein>
<dbReference type="AlphaFoldDB" id="A0A8S1D3C9"/>
<keyword evidence="9" id="KW-1185">Reference proteome</keyword>
<dbReference type="GO" id="GO:0000381">
    <property type="term" value="P:regulation of alternative mRNA splicing, via spliceosome"/>
    <property type="evidence" value="ECO:0007669"/>
    <property type="project" value="TreeGrafter"/>
</dbReference>
<accession>A0A8S1D3C9</accession>
<reference evidence="8 9" key="1">
    <citation type="submission" date="2020-04" db="EMBL/GenBank/DDBJ databases">
        <authorList>
            <person name="Alioto T."/>
            <person name="Alioto T."/>
            <person name="Gomez Garrido J."/>
        </authorList>
    </citation>
    <scope>NUCLEOTIDE SEQUENCE [LARGE SCALE GENOMIC DNA]</scope>
</reference>